<dbReference type="Proteomes" id="UP000315700">
    <property type="component" value="Chromosome"/>
</dbReference>
<dbReference type="Gene3D" id="3.30.160.20">
    <property type="match status" value="1"/>
</dbReference>
<keyword evidence="4" id="KW-1185">Reference proteome</keyword>
<organism evidence="3 4">
    <name type="scientific">Caulifigura coniformis</name>
    <dbReference type="NCBI Taxonomy" id="2527983"/>
    <lineage>
        <taxon>Bacteria</taxon>
        <taxon>Pseudomonadati</taxon>
        <taxon>Planctomycetota</taxon>
        <taxon>Planctomycetia</taxon>
        <taxon>Planctomycetales</taxon>
        <taxon>Planctomycetaceae</taxon>
        <taxon>Caulifigura</taxon>
    </lineage>
</organism>
<dbReference type="OrthoDB" id="9815709at2"/>
<dbReference type="AlphaFoldDB" id="A0A517SAY7"/>
<dbReference type="PANTHER" id="PTHR47814">
    <property type="entry name" value="PEPTIDYL-TRNA HYDROLASE ARFB"/>
    <property type="match status" value="1"/>
</dbReference>
<name>A0A517SAY7_9PLAN</name>
<feature type="region of interest" description="Disordered" evidence="1">
    <location>
        <begin position="109"/>
        <end position="145"/>
    </location>
</feature>
<keyword evidence="3" id="KW-0378">Hydrolase</keyword>
<dbReference type="InterPro" id="IPR000352">
    <property type="entry name" value="Pep_chain_release_fac_I"/>
</dbReference>
<dbReference type="Pfam" id="PF00472">
    <property type="entry name" value="RF-1"/>
    <property type="match status" value="1"/>
</dbReference>
<sequence>MSSGPEELVITNKVRIPFAEFEFMASRSGGPGGQNVNKVNSRIQLRWNPTASPSIDPDVAERFVKLAGKRMTKEGAILITGQEHRDAPKNKADCLERLAELLRAALVRPRVRKATKPSRGAKERRLKEKRFRSETKQGRQRPASE</sequence>
<reference evidence="3 4" key="1">
    <citation type="submission" date="2019-02" db="EMBL/GenBank/DDBJ databases">
        <title>Deep-cultivation of Planctomycetes and their phenomic and genomic characterization uncovers novel biology.</title>
        <authorList>
            <person name="Wiegand S."/>
            <person name="Jogler M."/>
            <person name="Boedeker C."/>
            <person name="Pinto D."/>
            <person name="Vollmers J."/>
            <person name="Rivas-Marin E."/>
            <person name="Kohn T."/>
            <person name="Peeters S.H."/>
            <person name="Heuer A."/>
            <person name="Rast P."/>
            <person name="Oberbeckmann S."/>
            <person name="Bunk B."/>
            <person name="Jeske O."/>
            <person name="Meyerdierks A."/>
            <person name="Storesund J.E."/>
            <person name="Kallscheuer N."/>
            <person name="Luecker S."/>
            <person name="Lage O.M."/>
            <person name="Pohl T."/>
            <person name="Merkel B.J."/>
            <person name="Hornburger P."/>
            <person name="Mueller R.-W."/>
            <person name="Bruemmer F."/>
            <person name="Labrenz M."/>
            <person name="Spormann A.M."/>
            <person name="Op den Camp H."/>
            <person name="Overmann J."/>
            <person name="Amann R."/>
            <person name="Jetten M.S.M."/>
            <person name="Mascher T."/>
            <person name="Medema M.H."/>
            <person name="Devos D.P."/>
            <person name="Kaster A.-K."/>
            <person name="Ovreas L."/>
            <person name="Rohde M."/>
            <person name="Galperin M.Y."/>
            <person name="Jogler C."/>
        </authorList>
    </citation>
    <scope>NUCLEOTIDE SEQUENCE [LARGE SCALE GENOMIC DNA]</scope>
    <source>
        <strain evidence="3 4">Pan44</strain>
    </source>
</reference>
<feature type="domain" description="Prokaryotic-type class I peptide chain release factors" evidence="2">
    <location>
        <begin position="13"/>
        <end position="139"/>
    </location>
</feature>
<dbReference type="GO" id="GO:0003747">
    <property type="term" value="F:translation release factor activity"/>
    <property type="evidence" value="ECO:0007669"/>
    <property type="project" value="InterPro"/>
</dbReference>
<gene>
    <name evidence="3" type="primary">arfB</name>
    <name evidence="3" type="ORF">Pan44_12980</name>
</gene>
<evidence type="ECO:0000313" key="3">
    <source>
        <dbReference type="EMBL" id="QDT53282.1"/>
    </source>
</evidence>
<protein>
    <submittedName>
        <fullName evidence="3">Peptidyl-tRNA hydrolase ArfB</fullName>
        <ecNumber evidence="3">3.1.1.29</ecNumber>
    </submittedName>
</protein>
<accession>A0A517SAY7</accession>
<dbReference type="EMBL" id="CP036271">
    <property type="protein sequence ID" value="QDT53282.1"/>
    <property type="molecule type" value="Genomic_DNA"/>
</dbReference>
<dbReference type="GO" id="GO:0072344">
    <property type="term" value="P:rescue of stalled ribosome"/>
    <property type="evidence" value="ECO:0007669"/>
    <property type="project" value="TreeGrafter"/>
</dbReference>
<evidence type="ECO:0000259" key="2">
    <source>
        <dbReference type="Pfam" id="PF00472"/>
    </source>
</evidence>
<dbReference type="RefSeq" id="WP_145028367.1">
    <property type="nucleotide sequence ID" value="NZ_CP036271.1"/>
</dbReference>
<dbReference type="NCBIfam" id="NF006718">
    <property type="entry name" value="PRK09256.1"/>
    <property type="match status" value="1"/>
</dbReference>
<evidence type="ECO:0000313" key="4">
    <source>
        <dbReference type="Proteomes" id="UP000315700"/>
    </source>
</evidence>
<dbReference type="SUPFAM" id="SSF110916">
    <property type="entry name" value="Peptidyl-tRNA hydrolase domain-like"/>
    <property type="match status" value="1"/>
</dbReference>
<dbReference type="GO" id="GO:0004045">
    <property type="term" value="F:peptidyl-tRNA hydrolase activity"/>
    <property type="evidence" value="ECO:0007669"/>
    <property type="project" value="UniProtKB-EC"/>
</dbReference>
<dbReference type="PANTHER" id="PTHR47814:SF1">
    <property type="entry name" value="PEPTIDYL-TRNA HYDROLASE ARFB"/>
    <property type="match status" value="1"/>
</dbReference>
<dbReference type="FunCoup" id="A0A517SAY7">
    <property type="interactions" value="309"/>
</dbReference>
<dbReference type="EC" id="3.1.1.29" evidence="3"/>
<feature type="compositionally biased region" description="Basic and acidic residues" evidence="1">
    <location>
        <begin position="120"/>
        <end position="145"/>
    </location>
</feature>
<dbReference type="InParanoid" id="A0A517SAY7"/>
<dbReference type="KEGG" id="ccos:Pan44_12980"/>
<evidence type="ECO:0000256" key="1">
    <source>
        <dbReference type="SAM" id="MobiDB-lite"/>
    </source>
</evidence>
<dbReference type="GO" id="GO:0043022">
    <property type="term" value="F:ribosome binding"/>
    <property type="evidence" value="ECO:0007669"/>
    <property type="project" value="TreeGrafter"/>
</dbReference>
<proteinExistence type="predicted"/>